<gene>
    <name evidence="1" type="ORF">DP120_15630</name>
</gene>
<protein>
    <submittedName>
        <fullName evidence="1">Group-specific protein</fullName>
    </submittedName>
</protein>
<organism evidence="1 2">
    <name type="scientific">Planococcus halotolerans</name>
    <dbReference type="NCBI Taxonomy" id="2233542"/>
    <lineage>
        <taxon>Bacteria</taxon>
        <taxon>Bacillati</taxon>
        <taxon>Bacillota</taxon>
        <taxon>Bacilli</taxon>
        <taxon>Bacillales</taxon>
        <taxon>Caryophanaceae</taxon>
        <taxon>Planococcus</taxon>
    </lineage>
</organism>
<dbReference type="RefSeq" id="WP_112224580.1">
    <property type="nucleotide sequence ID" value="NZ_CP047673.1"/>
</dbReference>
<keyword evidence="2" id="KW-1185">Reference proteome</keyword>
<dbReference type="Proteomes" id="UP000251002">
    <property type="component" value="Unassembled WGS sequence"/>
</dbReference>
<name>A0A365KLJ4_9BACL</name>
<accession>A0A365KLJ4</accession>
<dbReference type="EMBL" id="QLZR01000008">
    <property type="protein sequence ID" value="RAZ74014.1"/>
    <property type="molecule type" value="Genomic_DNA"/>
</dbReference>
<evidence type="ECO:0000313" key="1">
    <source>
        <dbReference type="EMBL" id="RAZ74014.1"/>
    </source>
</evidence>
<dbReference type="SUPFAM" id="SSF52309">
    <property type="entry name" value="N-(deoxy)ribosyltransferase-like"/>
    <property type="match status" value="1"/>
</dbReference>
<evidence type="ECO:0000313" key="2">
    <source>
        <dbReference type="Proteomes" id="UP000251002"/>
    </source>
</evidence>
<dbReference type="AlphaFoldDB" id="A0A365KLJ4"/>
<dbReference type="Gene3D" id="3.40.50.450">
    <property type="match status" value="1"/>
</dbReference>
<sequence length="135" mass="15056">MKFYIASSFANKDKVREAASILREAGHVQTYDWTANLRASSVEELVLYGTLEKKAVLEAEFIIVLLPAGKGSHIELGMALGHGKRVYLLSETEELFDFEVTSTFYYLPEVHILVGALSESIESISKSIEQQKSVQ</sequence>
<reference evidence="1 2" key="1">
    <citation type="submission" date="2018-06" db="EMBL/GenBank/DDBJ databases">
        <title>The draft genome sequences of strains SCU63 and S1.</title>
        <authorList>
            <person name="Gan L."/>
        </authorList>
    </citation>
    <scope>NUCLEOTIDE SEQUENCE [LARGE SCALE GENOMIC DNA]</scope>
    <source>
        <strain evidence="1 2">SCU63</strain>
    </source>
</reference>
<proteinExistence type="predicted"/>
<comment type="caution">
    <text evidence="1">The sequence shown here is derived from an EMBL/GenBank/DDBJ whole genome shotgun (WGS) entry which is preliminary data.</text>
</comment>